<feature type="compositionally biased region" description="Acidic residues" evidence="1">
    <location>
        <begin position="201"/>
        <end position="221"/>
    </location>
</feature>
<evidence type="ECO:0000313" key="3">
    <source>
        <dbReference type="Proteomes" id="UP000565441"/>
    </source>
</evidence>
<comment type="caution">
    <text evidence="2">The sequence shown here is derived from an EMBL/GenBank/DDBJ whole genome shotgun (WGS) entry which is preliminary data.</text>
</comment>
<name>A0A8H5H8T7_9AGAR</name>
<feature type="compositionally biased region" description="Basic and acidic residues" evidence="1">
    <location>
        <begin position="183"/>
        <end position="196"/>
    </location>
</feature>
<dbReference type="OrthoDB" id="2917041at2759"/>
<gene>
    <name evidence="2" type="ORF">D9615_006952</name>
</gene>
<accession>A0A8H5H8T7</accession>
<evidence type="ECO:0000313" key="2">
    <source>
        <dbReference type="EMBL" id="KAF5378761.1"/>
    </source>
</evidence>
<proteinExistence type="predicted"/>
<dbReference type="EMBL" id="JAACJP010000018">
    <property type="protein sequence ID" value="KAF5378761.1"/>
    <property type="molecule type" value="Genomic_DNA"/>
</dbReference>
<dbReference type="Proteomes" id="UP000565441">
    <property type="component" value="Unassembled WGS sequence"/>
</dbReference>
<feature type="region of interest" description="Disordered" evidence="1">
    <location>
        <begin position="174"/>
        <end position="221"/>
    </location>
</feature>
<protein>
    <submittedName>
        <fullName evidence="2">Uncharacterized protein</fullName>
    </submittedName>
</protein>
<organism evidence="2 3">
    <name type="scientific">Tricholomella constricta</name>
    <dbReference type="NCBI Taxonomy" id="117010"/>
    <lineage>
        <taxon>Eukaryota</taxon>
        <taxon>Fungi</taxon>
        <taxon>Dikarya</taxon>
        <taxon>Basidiomycota</taxon>
        <taxon>Agaricomycotina</taxon>
        <taxon>Agaricomycetes</taxon>
        <taxon>Agaricomycetidae</taxon>
        <taxon>Agaricales</taxon>
        <taxon>Tricholomatineae</taxon>
        <taxon>Lyophyllaceae</taxon>
        <taxon>Tricholomella</taxon>
    </lineage>
</organism>
<keyword evidence="3" id="KW-1185">Reference proteome</keyword>
<sequence length="221" mass="25707">MGGRAKPEDEKRRIFVEIQDKWMDKAVEVYKEEQKKLPGEKRLGLRGVCKLMEERCWKEDKTQISLDKSTLTRRLNGVPSQAKSNANGGWLTEGEADAIINYANQMAREGWPLSRRRILEHANEIKQAHAEALAAWKKLEQERKARKAEMRRTYLEAVKLWDAERDAARLEKRRVRWAKPKQGKFEKAIPRPRKPEIGGSEGEDELQAEPDEEQSEEEDDD</sequence>
<reference evidence="2 3" key="1">
    <citation type="journal article" date="2020" name="ISME J.">
        <title>Uncovering the hidden diversity of litter-decomposition mechanisms in mushroom-forming fungi.</title>
        <authorList>
            <person name="Floudas D."/>
            <person name="Bentzer J."/>
            <person name="Ahren D."/>
            <person name="Johansson T."/>
            <person name="Persson P."/>
            <person name="Tunlid A."/>
        </authorList>
    </citation>
    <scope>NUCLEOTIDE SEQUENCE [LARGE SCALE GENOMIC DNA]</scope>
    <source>
        <strain evidence="2 3">CBS 661.87</strain>
    </source>
</reference>
<dbReference type="AlphaFoldDB" id="A0A8H5H8T7"/>
<evidence type="ECO:0000256" key="1">
    <source>
        <dbReference type="SAM" id="MobiDB-lite"/>
    </source>
</evidence>